<dbReference type="Proteomes" id="UP000629468">
    <property type="component" value="Unassembled WGS sequence"/>
</dbReference>
<dbReference type="PROSITE" id="PS50181">
    <property type="entry name" value="FBOX"/>
    <property type="match status" value="1"/>
</dbReference>
<sequence length="568" mass="64042">MWRAGRASHVSGERDWVRSFVAFASLPHWPPLLPLLLPPPPAPPGHSMGTPDTSRDGVLARLPDNVLQNVFGRLKPWELLCLARISERIQRISLAIYYDRRGVDVSSTGMIDITREEDYDLLAILRITTFFIRTGHISVIFIFPKWNLMENLRNFTLILRRLVSVGMITLEFRFDPETRVTEEEKSAFLTAEARSSRYKGLSKELQALFSAAFRVAGVVRILESERLLAMVKGDLHNNSLALSRFRINGPPVIGKVAAKIGMNKLVRFTGKRHKGEVERVVAPPSPVVTLDVHLSLLLVPPFLSWTINSFNIQSQLRHLSFTTSPNDRIHWDPLLYNLSIPSLEQLTVCSSSCTLVDLAKFVKRHVQLSKLDIRDLKPLPAELPKLAGLGFMHLRSLTAPSHFLVHIATTVTEAHSFDPAHVWSTLAPVEKRLHHIDTVGLTMVYEAGESPFSNILENASFTLLIQTLTLRLKPDLKNHIIGQLTDWIMSFSNIHEVKVESTYPYRYPVQTPLSRKAVAMEEENQRIKEELTKELTTNLATMEKLGSCEIFGEKYSFAAEGFKPQGAG</sequence>
<evidence type="ECO:0000259" key="1">
    <source>
        <dbReference type="PROSITE" id="PS50181"/>
    </source>
</evidence>
<comment type="caution">
    <text evidence="2">The sequence shown here is derived from an EMBL/GenBank/DDBJ whole genome shotgun (WGS) entry which is preliminary data.</text>
</comment>
<proteinExistence type="predicted"/>
<dbReference type="Pfam" id="PF00646">
    <property type="entry name" value="F-box"/>
    <property type="match status" value="1"/>
</dbReference>
<dbReference type="InterPro" id="IPR001810">
    <property type="entry name" value="F-box_dom"/>
</dbReference>
<gene>
    <name evidence="2" type="ORF">Agabi119p4_3590</name>
</gene>
<organism evidence="2 3">
    <name type="scientific">Agaricus bisporus var. burnettii</name>
    <dbReference type="NCBI Taxonomy" id="192524"/>
    <lineage>
        <taxon>Eukaryota</taxon>
        <taxon>Fungi</taxon>
        <taxon>Dikarya</taxon>
        <taxon>Basidiomycota</taxon>
        <taxon>Agaricomycotina</taxon>
        <taxon>Agaricomycetes</taxon>
        <taxon>Agaricomycetidae</taxon>
        <taxon>Agaricales</taxon>
        <taxon>Agaricineae</taxon>
        <taxon>Agaricaceae</taxon>
        <taxon>Agaricus</taxon>
    </lineage>
</organism>
<evidence type="ECO:0000313" key="3">
    <source>
        <dbReference type="Proteomes" id="UP000629468"/>
    </source>
</evidence>
<dbReference type="EMBL" id="JABXXO010000005">
    <property type="protein sequence ID" value="KAF7777518.1"/>
    <property type="molecule type" value="Genomic_DNA"/>
</dbReference>
<reference evidence="2 3" key="1">
    <citation type="journal article" name="Sci. Rep.">
        <title>Telomere-to-telomere assembled and centromere annotated genomes of the two main subspecies of the button mushroom Agaricus bisporus reveal especially polymorphic chromosome ends.</title>
        <authorList>
            <person name="Sonnenberg A.S.M."/>
            <person name="Sedaghat-Telgerd N."/>
            <person name="Lavrijssen B."/>
            <person name="Ohm R.A."/>
            <person name="Hendrickx P.M."/>
            <person name="Scholtmeijer K."/>
            <person name="Baars J.J.P."/>
            <person name="van Peer A."/>
        </authorList>
    </citation>
    <scope>NUCLEOTIDE SEQUENCE [LARGE SCALE GENOMIC DNA]</scope>
    <source>
        <strain evidence="2 3">H119_p4</strain>
    </source>
</reference>
<name>A0A8H7KI63_AGABI</name>
<accession>A0A8H7KI63</accession>
<dbReference type="AlphaFoldDB" id="A0A8H7KI63"/>
<protein>
    <recommendedName>
        <fullName evidence="1">F-box domain-containing protein</fullName>
    </recommendedName>
</protein>
<feature type="domain" description="F-box" evidence="1">
    <location>
        <begin position="56"/>
        <end position="92"/>
    </location>
</feature>
<evidence type="ECO:0000313" key="2">
    <source>
        <dbReference type="EMBL" id="KAF7777518.1"/>
    </source>
</evidence>